<dbReference type="InterPro" id="IPR023996">
    <property type="entry name" value="TonB-dep_OMP_SusC/RagA"/>
</dbReference>
<evidence type="ECO:0000313" key="10">
    <source>
        <dbReference type="EMBL" id="SEA25028.1"/>
    </source>
</evidence>
<dbReference type="InterPro" id="IPR008969">
    <property type="entry name" value="CarboxyPept-like_regulatory"/>
</dbReference>
<dbReference type="SUPFAM" id="SSF56935">
    <property type="entry name" value="Porins"/>
    <property type="match status" value="1"/>
</dbReference>
<keyword evidence="2 7" id="KW-0813">Transport</keyword>
<comment type="subcellular location">
    <subcellularLocation>
        <location evidence="1 7">Cell outer membrane</location>
        <topology evidence="1 7">Multi-pass membrane protein</topology>
    </subcellularLocation>
</comment>
<evidence type="ECO:0000256" key="5">
    <source>
        <dbReference type="ARBA" id="ARBA00023136"/>
    </source>
</evidence>
<dbReference type="GO" id="GO:0009279">
    <property type="term" value="C:cell outer membrane"/>
    <property type="evidence" value="ECO:0007669"/>
    <property type="project" value="UniProtKB-SubCell"/>
</dbReference>
<dbReference type="InterPro" id="IPR039426">
    <property type="entry name" value="TonB-dep_rcpt-like"/>
</dbReference>
<dbReference type="InterPro" id="IPR023997">
    <property type="entry name" value="TonB-dep_OMP_SusC/RagA_CS"/>
</dbReference>
<sequence>MTKFYLTLCCLLSVLLPAAAQQVTGVVTGHDGEPLFGAVAALKGKSAATTTGTRGEYVLPNVDLRKDTLVFTYVGMKKLEVPVAGRTKVDVRLESMHTAINEVVVIGYGTARRADLTGAVSSVSAEDIVRTPVNNIAEAISGKLAGVQVLTTDGAPDAEVSMYVRGRNSITQSSSPLYIVDGFPVSSISDISPSDIQSIDVLKDASSTAIYGSRGANGVIMITTKSAHRNGVTVSFNAYAGLKYVVPMPEMLDPFEYSLWQYEQSVYRNSVSSMYEPYFGVFEDMHLYRNYAGNDWKKIVFGRSATTQNYNVALTGKGEKMTYSASYTRQMDDAVMITSDFVRDNFTFKFQHKPSRKVTLDFQTRFSDTKISGSGANEQSGGRSSDPRMRYVMQYSPIPLKGLSQEGFDDDEFYKNSGLFTPTEYIRDNDRIQKRRNLALSGGFSWTIVKNLVFRSNLNVGFNWNENQRFFGITTYYARMNSTVKDHPAIELTNTDSRSISNYNTLSYDFKDLLPKKHRLNVLVGQELNTTRSRTLTTDIDGFPVTFSARQAFRFTTEGTAVSTNNFYATPDNLLSFFTRINYAYDDRYLLTGTLRADGSSKFQKSQPWGYFPSGAVAWRISEEAFLENAEWLSQLKLRASIGLAGNDNIPGGQTLAEYTSDNTQLLPFDTSVSYWSQGKYMTNPDLVWETTVSRNVGLDFGFFNNRLNGNLDLYLNTTHDQLILFPIKGAGYTHQYRNMGSTQNKGIELAINAVLVDKRDYSLQFSFNIAMNRNKVLDLGGLDRIEAYSSWASTQIDYDFVVTPGQSLGQIWGYVSDGRYPASDFTWNGSSWQANEGVLDNSHIAGNGWGPGAVRFRDLGGDPGTISAGTDRTVLGCTLPKATGGFSLAGRIKGLDFNANFTYTLGNKILNVNKAEYTSTAGYRYQNLLTAMDSRNRWQSIDDAGQRITDPVLLDEINRSTTMWTPMSAYRYVSSYIVEDGSFLRLNSATIGYSLPDALLRKLRLSQLRIYVTGTNLFCWTGYSGFDPEVDTRRSTPLTPGVDYSPYPKTRGFIVGLNLTF</sequence>
<keyword evidence="8" id="KW-0732">Signal</keyword>
<dbReference type="Pfam" id="PF13715">
    <property type="entry name" value="CarbopepD_reg_2"/>
    <property type="match status" value="1"/>
</dbReference>
<dbReference type="FunFam" id="2.170.130.10:FF:000008">
    <property type="entry name" value="SusC/RagA family TonB-linked outer membrane protein"/>
    <property type="match status" value="1"/>
</dbReference>
<name>A0A1H3ZMZ3_9BACT</name>
<feature type="domain" description="TonB-dependent receptor plug" evidence="9">
    <location>
        <begin position="114"/>
        <end position="219"/>
    </location>
</feature>
<reference evidence="10 11" key="1">
    <citation type="submission" date="2016-10" db="EMBL/GenBank/DDBJ databases">
        <authorList>
            <person name="de Groot N.N."/>
        </authorList>
    </citation>
    <scope>NUCLEOTIDE SEQUENCE [LARGE SCALE GENOMIC DNA]</scope>
    <source>
        <strain evidence="10 11">DSM 25383</strain>
    </source>
</reference>
<dbReference type="SUPFAM" id="SSF49464">
    <property type="entry name" value="Carboxypeptidase regulatory domain-like"/>
    <property type="match status" value="1"/>
</dbReference>
<accession>A0A1H3ZMZ3</accession>
<dbReference type="Gene3D" id="2.170.130.10">
    <property type="entry name" value="TonB-dependent receptor, plug domain"/>
    <property type="match status" value="1"/>
</dbReference>
<evidence type="ECO:0000256" key="2">
    <source>
        <dbReference type="ARBA" id="ARBA00022448"/>
    </source>
</evidence>
<dbReference type="NCBIfam" id="TIGR04057">
    <property type="entry name" value="SusC_RagA_signa"/>
    <property type="match status" value="1"/>
</dbReference>
<dbReference type="EMBL" id="FNRI01000002">
    <property type="protein sequence ID" value="SEA25028.1"/>
    <property type="molecule type" value="Genomic_DNA"/>
</dbReference>
<dbReference type="Gene3D" id="2.40.170.20">
    <property type="entry name" value="TonB-dependent receptor, beta-barrel domain"/>
    <property type="match status" value="1"/>
</dbReference>
<dbReference type="STRING" id="1033731.SAMN05444145_102272"/>
<proteinExistence type="inferred from homology"/>
<evidence type="ECO:0000256" key="7">
    <source>
        <dbReference type="PROSITE-ProRule" id="PRU01360"/>
    </source>
</evidence>
<dbReference type="PROSITE" id="PS52016">
    <property type="entry name" value="TONB_DEPENDENT_REC_3"/>
    <property type="match status" value="1"/>
</dbReference>
<organism evidence="10 11">
    <name type="scientific">Alistipes timonensis JC136</name>
    <dbReference type="NCBI Taxonomy" id="1033731"/>
    <lineage>
        <taxon>Bacteria</taxon>
        <taxon>Pseudomonadati</taxon>
        <taxon>Bacteroidota</taxon>
        <taxon>Bacteroidia</taxon>
        <taxon>Bacteroidales</taxon>
        <taxon>Rikenellaceae</taxon>
        <taxon>Alistipes</taxon>
    </lineage>
</organism>
<evidence type="ECO:0000313" key="11">
    <source>
        <dbReference type="Proteomes" id="UP000183253"/>
    </source>
</evidence>
<dbReference type="AlphaFoldDB" id="A0A1H3ZMZ3"/>
<dbReference type="RefSeq" id="WP_010263167.1">
    <property type="nucleotide sequence ID" value="NZ_CAEG01000012.1"/>
</dbReference>
<keyword evidence="5 7" id="KW-0472">Membrane</keyword>
<comment type="similarity">
    <text evidence="7">Belongs to the TonB-dependent receptor family.</text>
</comment>
<dbReference type="OrthoDB" id="1096961at2"/>
<keyword evidence="3 7" id="KW-1134">Transmembrane beta strand</keyword>
<keyword evidence="11" id="KW-1185">Reference proteome</keyword>
<protein>
    <submittedName>
        <fullName evidence="10">TonB-linked outer membrane protein, SusC/RagA family</fullName>
    </submittedName>
</protein>
<feature type="signal peptide" evidence="8">
    <location>
        <begin position="1"/>
        <end position="20"/>
    </location>
</feature>
<evidence type="ECO:0000256" key="1">
    <source>
        <dbReference type="ARBA" id="ARBA00004571"/>
    </source>
</evidence>
<dbReference type="NCBIfam" id="TIGR04056">
    <property type="entry name" value="OMP_RagA_SusC"/>
    <property type="match status" value="1"/>
</dbReference>
<evidence type="ECO:0000256" key="3">
    <source>
        <dbReference type="ARBA" id="ARBA00022452"/>
    </source>
</evidence>
<keyword evidence="6 7" id="KW-0998">Cell outer membrane</keyword>
<dbReference type="Pfam" id="PF07715">
    <property type="entry name" value="Plug"/>
    <property type="match status" value="1"/>
</dbReference>
<dbReference type="InterPro" id="IPR037066">
    <property type="entry name" value="Plug_dom_sf"/>
</dbReference>
<keyword evidence="4 7" id="KW-0812">Transmembrane</keyword>
<dbReference type="Proteomes" id="UP000183253">
    <property type="component" value="Unassembled WGS sequence"/>
</dbReference>
<evidence type="ECO:0000256" key="8">
    <source>
        <dbReference type="SAM" id="SignalP"/>
    </source>
</evidence>
<evidence type="ECO:0000256" key="4">
    <source>
        <dbReference type="ARBA" id="ARBA00022692"/>
    </source>
</evidence>
<feature type="chain" id="PRO_5010281793" evidence="8">
    <location>
        <begin position="21"/>
        <end position="1062"/>
    </location>
</feature>
<dbReference type="InterPro" id="IPR036942">
    <property type="entry name" value="Beta-barrel_TonB_sf"/>
</dbReference>
<gene>
    <name evidence="10" type="ORF">SAMN05444145_102272</name>
</gene>
<dbReference type="InterPro" id="IPR012910">
    <property type="entry name" value="Plug_dom"/>
</dbReference>
<evidence type="ECO:0000256" key="6">
    <source>
        <dbReference type="ARBA" id="ARBA00023237"/>
    </source>
</evidence>
<evidence type="ECO:0000259" key="9">
    <source>
        <dbReference type="Pfam" id="PF07715"/>
    </source>
</evidence>